<evidence type="ECO:0000313" key="1">
    <source>
        <dbReference type="EMBL" id="ESQ85345.1"/>
    </source>
</evidence>
<accession>V4PIV6</accession>
<keyword evidence="2" id="KW-1185">Reference proteome</keyword>
<dbReference type="Proteomes" id="UP000017837">
    <property type="component" value="Unassembled WGS sequence"/>
</dbReference>
<sequence>MGVLIQEAASFRLDEIYRYTRDTWGDDQAEKYITGLWIEMQGASSRPVPAEFGVNGYFFRYQSHFVYWRRLSSGDIGIVTILHQRMHQIAQLKDEFGD</sequence>
<dbReference type="eggNOG" id="COG3668">
    <property type="taxonomic scope" value="Bacteria"/>
</dbReference>
<dbReference type="EMBL" id="AWGB01000060">
    <property type="protein sequence ID" value="ESQ85345.1"/>
    <property type="molecule type" value="Genomic_DNA"/>
</dbReference>
<protein>
    <recommendedName>
        <fullName evidence="3">Plasmid stabilization protein</fullName>
    </recommendedName>
</protein>
<evidence type="ECO:0008006" key="3">
    <source>
        <dbReference type="Google" id="ProtNLM"/>
    </source>
</evidence>
<dbReference type="Gene3D" id="3.30.2310.20">
    <property type="entry name" value="RelE-like"/>
    <property type="match status" value="1"/>
</dbReference>
<dbReference type="RefSeq" id="WP_018083608.1">
    <property type="nucleotide sequence ID" value="NZ_AQWM01000037.1"/>
</dbReference>
<reference evidence="1 2" key="1">
    <citation type="journal article" date="2014" name="Nature">
        <title>Sequential evolution of bacterial morphology by co-option of a developmental regulator.</title>
        <authorList>
            <person name="Jiang C."/>
            <person name="Brown P.J."/>
            <person name="Ducret A."/>
            <person name="Brun Y.V."/>
        </authorList>
    </citation>
    <scope>NUCLEOTIDE SEQUENCE [LARGE SCALE GENOMIC DNA]</scope>
    <source>
        <strain evidence="1 2">DSM 16100</strain>
    </source>
</reference>
<name>V4PIV6_9CAUL</name>
<proteinExistence type="predicted"/>
<dbReference type="OrthoDB" id="7173315at2"/>
<dbReference type="PATRIC" id="fig|1121022.4.peg.3895"/>
<evidence type="ECO:0000313" key="2">
    <source>
        <dbReference type="Proteomes" id="UP000017837"/>
    </source>
</evidence>
<dbReference type="InterPro" id="IPR035093">
    <property type="entry name" value="RelE/ParE_toxin_dom_sf"/>
</dbReference>
<comment type="caution">
    <text evidence="1">The sequence shown here is derived from an EMBL/GenBank/DDBJ whole genome shotgun (WGS) entry which is preliminary data.</text>
</comment>
<gene>
    <name evidence="1" type="ORF">ABENE_19025</name>
</gene>
<organism evidence="1 2">
    <name type="scientific">Asticcacaulis benevestitus DSM 16100 = ATCC BAA-896</name>
    <dbReference type="NCBI Taxonomy" id="1121022"/>
    <lineage>
        <taxon>Bacteria</taxon>
        <taxon>Pseudomonadati</taxon>
        <taxon>Pseudomonadota</taxon>
        <taxon>Alphaproteobacteria</taxon>
        <taxon>Caulobacterales</taxon>
        <taxon>Caulobacteraceae</taxon>
        <taxon>Asticcacaulis</taxon>
    </lineage>
</organism>
<dbReference type="AlphaFoldDB" id="V4PIV6"/>